<evidence type="ECO:0000313" key="4">
    <source>
        <dbReference type="EMBL" id="GEK16471.1"/>
    </source>
</evidence>
<dbReference type="PROSITE" id="PS51257">
    <property type="entry name" value="PROKAR_LIPOPROTEIN"/>
    <property type="match status" value="1"/>
</dbReference>
<accession>A0A510USN4</accession>
<organism evidence="4 5">
    <name type="scientific">Cellulomonas persica</name>
    <dbReference type="NCBI Taxonomy" id="76861"/>
    <lineage>
        <taxon>Bacteria</taxon>
        <taxon>Bacillati</taxon>
        <taxon>Actinomycetota</taxon>
        <taxon>Actinomycetes</taxon>
        <taxon>Micrococcales</taxon>
        <taxon>Cellulomonadaceae</taxon>
        <taxon>Cellulomonas</taxon>
    </lineage>
</organism>
<evidence type="ECO:0000256" key="2">
    <source>
        <dbReference type="SAM" id="SignalP"/>
    </source>
</evidence>
<reference evidence="4 5" key="1">
    <citation type="submission" date="2019-07" db="EMBL/GenBank/DDBJ databases">
        <title>Whole genome shotgun sequence of Cellulomonas persica NBRC 101101.</title>
        <authorList>
            <person name="Hosoyama A."/>
            <person name="Uohara A."/>
            <person name="Ohji S."/>
            <person name="Ichikawa N."/>
        </authorList>
    </citation>
    <scope>NUCLEOTIDE SEQUENCE [LARGE SCALE GENOMIC DNA]</scope>
    <source>
        <strain evidence="4 5">NBRC 101101</strain>
    </source>
</reference>
<dbReference type="InterPro" id="IPR046281">
    <property type="entry name" value="DUF6318"/>
</dbReference>
<dbReference type="Proteomes" id="UP000321386">
    <property type="component" value="Unassembled WGS sequence"/>
</dbReference>
<gene>
    <name evidence="4" type="ORF">CPE01_02040</name>
</gene>
<dbReference type="EMBL" id="BJUA01000001">
    <property type="protein sequence ID" value="GEK16471.1"/>
    <property type="molecule type" value="Genomic_DNA"/>
</dbReference>
<comment type="caution">
    <text evidence="4">The sequence shown here is derived from an EMBL/GenBank/DDBJ whole genome shotgun (WGS) entry which is preliminary data.</text>
</comment>
<sequence>MARAVAFATAIGIGISLGLAACTGSGGADPTAATTAATSRQPPTPSPSPTPVPSPAPTGALPDVTVAPTAPAALDGPPTEANAAAVAEYFMSLFPYMYATGDTSEWERLSGKNCGYCAGTLADLREKVAAGRHAVGGNFEFEASGSSTFDGDEYFAWVVFIQHPSRALDESGELVEGFPETSRVRAQVSLIWDGAGWTVDGVDPRKLGTL</sequence>
<feature type="region of interest" description="Disordered" evidence="1">
    <location>
        <begin position="28"/>
        <end position="75"/>
    </location>
</feature>
<evidence type="ECO:0000256" key="1">
    <source>
        <dbReference type="SAM" id="MobiDB-lite"/>
    </source>
</evidence>
<keyword evidence="5" id="KW-1185">Reference proteome</keyword>
<keyword evidence="2" id="KW-0732">Signal</keyword>
<feature type="compositionally biased region" description="Low complexity" evidence="1">
    <location>
        <begin position="28"/>
        <end position="41"/>
    </location>
</feature>
<feature type="compositionally biased region" description="Pro residues" evidence="1">
    <location>
        <begin position="42"/>
        <end position="56"/>
    </location>
</feature>
<feature type="chain" id="PRO_5039520137" description="DUF6318 domain-containing protein" evidence="2">
    <location>
        <begin position="21"/>
        <end position="210"/>
    </location>
</feature>
<evidence type="ECO:0000313" key="5">
    <source>
        <dbReference type="Proteomes" id="UP000321386"/>
    </source>
</evidence>
<proteinExistence type="predicted"/>
<dbReference type="AlphaFoldDB" id="A0A510USN4"/>
<name>A0A510USN4_9CELL</name>
<dbReference type="Pfam" id="PF19843">
    <property type="entry name" value="DUF6318"/>
    <property type="match status" value="1"/>
</dbReference>
<dbReference type="RefSeq" id="WP_222592844.1">
    <property type="nucleotide sequence ID" value="NZ_BJUA01000001.1"/>
</dbReference>
<feature type="compositionally biased region" description="Low complexity" evidence="1">
    <location>
        <begin position="57"/>
        <end position="75"/>
    </location>
</feature>
<feature type="domain" description="DUF6318" evidence="3">
    <location>
        <begin position="68"/>
        <end position="201"/>
    </location>
</feature>
<protein>
    <recommendedName>
        <fullName evidence="3">DUF6318 domain-containing protein</fullName>
    </recommendedName>
</protein>
<evidence type="ECO:0000259" key="3">
    <source>
        <dbReference type="Pfam" id="PF19843"/>
    </source>
</evidence>
<feature type="signal peptide" evidence="2">
    <location>
        <begin position="1"/>
        <end position="20"/>
    </location>
</feature>